<dbReference type="GO" id="GO:0005737">
    <property type="term" value="C:cytoplasm"/>
    <property type="evidence" value="ECO:0007669"/>
    <property type="project" value="UniProtKB-SubCell"/>
</dbReference>
<dbReference type="HAMAP" id="MF_00111">
    <property type="entry name" value="MurA"/>
    <property type="match status" value="1"/>
</dbReference>
<dbReference type="NCBIfam" id="TIGR01072">
    <property type="entry name" value="murA"/>
    <property type="match status" value="1"/>
</dbReference>
<dbReference type="CDD" id="cd01555">
    <property type="entry name" value="UdpNAET"/>
    <property type="match status" value="1"/>
</dbReference>
<dbReference type="EMBL" id="AILU01000017">
    <property type="protein sequence ID" value="EJF80013.1"/>
    <property type="molecule type" value="Genomic_DNA"/>
</dbReference>
<keyword evidence="5 13" id="KW-0808">Transferase</keyword>
<dbReference type="EC" id="2.5.1.7" evidence="13"/>
<evidence type="ECO:0000256" key="3">
    <source>
        <dbReference type="ARBA" id="ARBA00022490"/>
    </source>
</evidence>
<comment type="similarity">
    <text evidence="11 13">Belongs to the EPSP synthase family. MurA subfamily.</text>
</comment>
<evidence type="ECO:0000256" key="5">
    <source>
        <dbReference type="ARBA" id="ARBA00022679"/>
    </source>
</evidence>
<feature type="domain" description="Enolpyruvate transferase" evidence="14">
    <location>
        <begin position="20"/>
        <end position="431"/>
    </location>
</feature>
<evidence type="ECO:0000259" key="14">
    <source>
        <dbReference type="Pfam" id="PF00275"/>
    </source>
</evidence>
<evidence type="ECO:0000256" key="8">
    <source>
        <dbReference type="ARBA" id="ARBA00023306"/>
    </source>
</evidence>
<dbReference type="GO" id="GO:0009252">
    <property type="term" value="P:peptidoglycan biosynthetic process"/>
    <property type="evidence" value="ECO:0007669"/>
    <property type="project" value="UniProtKB-UniRule"/>
</dbReference>
<sequence>MEGELKGKSKIIMDSIQIIGGKPLKGSIPISGAKNAALPLMIAALLTEKTVILENVPHLADVELLIRILNNHGVGYSVEGQKAKRDCVDSRTIHFTAQKIATTHAPYELVRKMRASFWVIGPLLARCGEAYVSLPGGCAIGTRPVDFILEGLKTLGAQIAIENGYVHAKAPKGLKGAEYYFPKVSVGGTHVLLMAAATANGKTVLYNAACEPEVTNLIRALNAMGAKIVGEGTSTLTIEGVKKLFGARIQVIPDRIEAGTYAMAVAMTGGDVLLKNANANHLTQVLSVLQKTGLDIEIKPEGIHVKRNPKETKIMPVDIKTGPYPAFPTDLQAQFMALMTRAEGIAQITETIFENRFMHVQELSRLGAQIKLDGQTATVYGTENLQGAPVMATDLRASVSLVIAGLAAKGETIVNRVYHLDRGFERLEEKLARCGATIQRITV</sequence>
<evidence type="ECO:0000256" key="11">
    <source>
        <dbReference type="ARBA" id="ARBA00038367"/>
    </source>
</evidence>
<feature type="binding site" evidence="13">
    <location>
        <begin position="183"/>
        <end position="186"/>
    </location>
    <ligand>
        <name>UDP-N-acetyl-alpha-D-glucosamine</name>
        <dbReference type="ChEBI" id="CHEBI:57705"/>
    </ligand>
</feature>
<feature type="binding site" evidence="13">
    <location>
        <position position="330"/>
    </location>
    <ligand>
        <name>UDP-N-acetyl-alpha-D-glucosamine</name>
        <dbReference type="ChEBI" id="CHEBI:57705"/>
    </ligand>
</feature>
<keyword evidence="9 13" id="KW-0961">Cell wall biogenesis/degradation</keyword>
<dbReference type="InterPro" id="IPR050068">
    <property type="entry name" value="MurA_subfamily"/>
</dbReference>
<dbReference type="PATRIC" id="fig|1094563.3.peg.571"/>
<dbReference type="UniPathway" id="UPA00219"/>
<dbReference type="NCBIfam" id="NF006873">
    <property type="entry name" value="PRK09369.1"/>
    <property type="match status" value="1"/>
</dbReference>
<dbReference type="InterPro" id="IPR005750">
    <property type="entry name" value="UDP_GlcNAc_COvinyl_MurA"/>
</dbReference>
<dbReference type="GO" id="GO:0008760">
    <property type="term" value="F:UDP-N-acetylglucosamine 1-carboxyvinyltransferase activity"/>
    <property type="evidence" value="ECO:0007669"/>
    <property type="project" value="UniProtKB-UniRule"/>
</dbReference>
<evidence type="ECO:0000256" key="10">
    <source>
        <dbReference type="ARBA" id="ARBA00023317"/>
    </source>
</evidence>
<dbReference type="GO" id="GO:0008360">
    <property type="term" value="P:regulation of cell shape"/>
    <property type="evidence" value="ECO:0007669"/>
    <property type="project" value="UniProtKB-KW"/>
</dbReference>
<evidence type="ECO:0000256" key="4">
    <source>
        <dbReference type="ARBA" id="ARBA00022618"/>
    </source>
</evidence>
<dbReference type="GO" id="GO:0071555">
    <property type="term" value="P:cell wall organization"/>
    <property type="evidence" value="ECO:0007669"/>
    <property type="project" value="UniProtKB-KW"/>
</dbReference>
<dbReference type="InterPro" id="IPR013792">
    <property type="entry name" value="RNA3'P_cycl/enolpyr_Trfase_a/b"/>
</dbReference>
<dbReference type="InterPro" id="IPR036968">
    <property type="entry name" value="Enolpyruvate_Tfrase_sf"/>
</dbReference>
<dbReference type="PANTHER" id="PTHR43783:SF1">
    <property type="entry name" value="UDP-N-ACETYLGLUCOSAMINE 1-CARBOXYVINYLTRANSFERASE"/>
    <property type="match status" value="1"/>
</dbReference>
<feature type="binding site" evidence="13">
    <location>
        <position position="114"/>
    </location>
    <ligand>
        <name>UDP-N-acetyl-alpha-D-glucosamine</name>
        <dbReference type="ChEBI" id="CHEBI:57705"/>
    </ligand>
</feature>
<dbReference type="HOGENOM" id="CLU_027387_0_0_5"/>
<dbReference type="FunFam" id="3.65.10.10:FF:000001">
    <property type="entry name" value="UDP-N-acetylglucosamine 1-carboxyvinyltransferase"/>
    <property type="match status" value="1"/>
</dbReference>
<evidence type="ECO:0000256" key="13">
    <source>
        <dbReference type="HAMAP-Rule" id="MF_00111"/>
    </source>
</evidence>
<keyword evidence="3 13" id="KW-0963">Cytoplasm</keyword>
<comment type="caution">
    <text evidence="15">The sequence shown here is derived from an EMBL/GenBank/DDBJ whole genome shotgun (WGS) entry which is preliminary data.</text>
</comment>
<proteinExistence type="inferred from homology"/>
<dbReference type="AlphaFoldDB" id="J0YYI3"/>
<dbReference type="InterPro" id="IPR001986">
    <property type="entry name" value="Enolpyruvate_Tfrase_dom"/>
</dbReference>
<comment type="caution">
    <text evidence="13">Lacks conserved residue(s) required for the propagation of feature annotation.</text>
</comment>
<name>J0YYI3_9HYPH</name>
<comment type="subcellular location">
    <subcellularLocation>
        <location evidence="1 13">Cytoplasm</location>
    </subcellularLocation>
</comment>
<feature type="binding site" evidence="13">
    <location>
        <position position="352"/>
    </location>
    <ligand>
        <name>UDP-N-acetyl-alpha-D-glucosamine</name>
        <dbReference type="ChEBI" id="CHEBI:57705"/>
    </ligand>
</feature>
<keyword evidence="6 13" id="KW-0133">Cell shape</keyword>
<evidence type="ECO:0000256" key="12">
    <source>
        <dbReference type="ARBA" id="ARBA00047527"/>
    </source>
</evidence>
<dbReference type="Gene3D" id="3.65.10.10">
    <property type="entry name" value="Enolpyruvate transferase domain"/>
    <property type="match status" value="2"/>
</dbReference>
<protein>
    <recommendedName>
        <fullName evidence="13">UDP-N-acetylglucosamine 1-carboxyvinyltransferase</fullName>
        <ecNumber evidence="13">2.5.1.7</ecNumber>
    </recommendedName>
    <alternativeName>
        <fullName evidence="13">Enoylpyruvate transferase</fullName>
    </alternativeName>
    <alternativeName>
        <fullName evidence="13">UDP-N-acetylglucosamine enolpyruvyl transferase</fullName>
        <shortName evidence="13">EPT</shortName>
    </alternativeName>
</protein>
<feature type="binding site" evidence="13">
    <location>
        <begin position="34"/>
        <end position="35"/>
    </location>
    <ligand>
        <name>phosphoenolpyruvate</name>
        <dbReference type="ChEBI" id="CHEBI:58702"/>
    </ligand>
</feature>
<reference evidence="15 16" key="1">
    <citation type="submission" date="2012-03" db="EMBL/GenBank/DDBJ databases">
        <title>The Genome Sequence of Bartonella washoensis Sb944nv.</title>
        <authorList>
            <consortium name="The Broad Institute Genome Sequencing Platform"/>
            <consortium name="The Broad Institute Genome Sequencing Center for Infectious Disease"/>
            <person name="Feldgarden M."/>
            <person name="Kirby J."/>
            <person name="Kosoy M."/>
            <person name="Birtles R."/>
            <person name="Probert W.S."/>
            <person name="Chiaraviglio L."/>
            <person name="Young S.K."/>
            <person name="Zeng Q."/>
            <person name="Gargeya S."/>
            <person name="Fitzgerald M."/>
            <person name="Haas B."/>
            <person name="Abouelleil A."/>
            <person name="Alvarado L."/>
            <person name="Arachchi H.M."/>
            <person name="Berlin A."/>
            <person name="Chapman S.B."/>
            <person name="Gearin G."/>
            <person name="Goldberg J."/>
            <person name="Griggs A."/>
            <person name="Gujja S."/>
            <person name="Hansen M."/>
            <person name="Heiman D."/>
            <person name="Howarth C."/>
            <person name="Larimer J."/>
            <person name="Lui A."/>
            <person name="MacDonald P.J.P."/>
            <person name="McCowen C."/>
            <person name="Montmayeur A."/>
            <person name="Murphy C."/>
            <person name="Neiman D."/>
            <person name="Pearson M."/>
            <person name="Priest M."/>
            <person name="Roberts A."/>
            <person name="Saif S."/>
            <person name="Shea T."/>
            <person name="Sisk P."/>
            <person name="Stolte C."/>
            <person name="Sykes S."/>
            <person name="Wortman J."/>
            <person name="Nusbaum C."/>
            <person name="Birren B."/>
        </authorList>
    </citation>
    <scope>NUCLEOTIDE SEQUENCE [LARGE SCALE GENOMIC DNA]</scope>
    <source>
        <strain evidence="15 16">Sb944nv</strain>
    </source>
</reference>
<accession>J0YYI3</accession>
<keyword evidence="10 13" id="KW-0670">Pyruvate</keyword>
<gene>
    <name evidence="13" type="primary">murA</name>
    <name evidence="15" type="ORF">MCQ_00517</name>
</gene>
<dbReference type="Pfam" id="PF00275">
    <property type="entry name" value="EPSP_synthase"/>
    <property type="match status" value="1"/>
</dbReference>
<dbReference type="GO" id="GO:0051301">
    <property type="term" value="P:cell division"/>
    <property type="evidence" value="ECO:0007669"/>
    <property type="project" value="UniProtKB-KW"/>
</dbReference>
<evidence type="ECO:0000256" key="6">
    <source>
        <dbReference type="ARBA" id="ARBA00022960"/>
    </source>
</evidence>
<dbReference type="eggNOG" id="COG0766">
    <property type="taxonomic scope" value="Bacteria"/>
</dbReference>
<dbReference type="SUPFAM" id="SSF55205">
    <property type="entry name" value="EPT/RTPC-like"/>
    <property type="match status" value="1"/>
</dbReference>
<keyword evidence="4 13" id="KW-0132">Cell division</keyword>
<comment type="function">
    <text evidence="13">Cell wall formation. Adds enolpyruvyl to UDP-N-acetylglucosamine.</text>
</comment>
<keyword evidence="16" id="KW-1185">Reference proteome</keyword>
<feature type="active site" description="Proton donor" evidence="13">
    <location>
        <position position="138"/>
    </location>
</feature>
<evidence type="ECO:0000256" key="9">
    <source>
        <dbReference type="ARBA" id="ARBA00023316"/>
    </source>
</evidence>
<evidence type="ECO:0000256" key="7">
    <source>
        <dbReference type="ARBA" id="ARBA00022984"/>
    </source>
</evidence>
<dbReference type="GO" id="GO:0019277">
    <property type="term" value="P:UDP-N-acetylgalactosamine biosynthetic process"/>
    <property type="evidence" value="ECO:0007669"/>
    <property type="project" value="InterPro"/>
</dbReference>
<organism evidence="15 16">
    <name type="scientific">Candidatus Bartonella washoeensis Sb944nv</name>
    <dbReference type="NCBI Taxonomy" id="1094563"/>
    <lineage>
        <taxon>Bacteria</taxon>
        <taxon>Pseudomonadati</taxon>
        <taxon>Pseudomonadota</taxon>
        <taxon>Alphaproteobacteria</taxon>
        <taxon>Hyphomicrobiales</taxon>
        <taxon>Bartonellaceae</taxon>
        <taxon>Bartonella</taxon>
    </lineage>
</organism>
<dbReference type="PANTHER" id="PTHR43783">
    <property type="entry name" value="UDP-N-ACETYLGLUCOSAMINE 1-CARBOXYVINYLTRANSFERASE"/>
    <property type="match status" value="1"/>
</dbReference>
<evidence type="ECO:0000313" key="15">
    <source>
        <dbReference type="EMBL" id="EJF80013.1"/>
    </source>
</evidence>
<comment type="pathway">
    <text evidence="2 13">Cell wall biogenesis; peptidoglycan biosynthesis.</text>
</comment>
<keyword evidence="7 13" id="KW-0573">Peptidoglycan synthesis</keyword>
<feature type="modified residue" description="2-(S-cysteinyl)pyruvic acid O-phosphothioketal" evidence="13">
    <location>
        <position position="138"/>
    </location>
</feature>
<evidence type="ECO:0000256" key="2">
    <source>
        <dbReference type="ARBA" id="ARBA00004752"/>
    </source>
</evidence>
<comment type="catalytic activity">
    <reaction evidence="12 13">
        <text>phosphoenolpyruvate + UDP-N-acetyl-alpha-D-glucosamine = UDP-N-acetyl-3-O-(1-carboxyvinyl)-alpha-D-glucosamine + phosphate</text>
        <dbReference type="Rhea" id="RHEA:18681"/>
        <dbReference type="ChEBI" id="CHEBI:43474"/>
        <dbReference type="ChEBI" id="CHEBI:57705"/>
        <dbReference type="ChEBI" id="CHEBI:58702"/>
        <dbReference type="ChEBI" id="CHEBI:68483"/>
        <dbReference type="EC" id="2.5.1.7"/>
    </reaction>
</comment>
<dbReference type="Proteomes" id="UP000008947">
    <property type="component" value="Unassembled WGS sequence"/>
</dbReference>
<evidence type="ECO:0000256" key="1">
    <source>
        <dbReference type="ARBA" id="ARBA00004496"/>
    </source>
</evidence>
<keyword evidence="8 13" id="KW-0131">Cell cycle</keyword>
<evidence type="ECO:0000313" key="16">
    <source>
        <dbReference type="Proteomes" id="UP000008947"/>
    </source>
</evidence>